<name>A0A7W8DK68_9BACT</name>
<keyword evidence="2" id="KW-0732">Signal</keyword>
<comment type="caution">
    <text evidence="3">The sequence shown here is derived from an EMBL/GenBank/DDBJ whole genome shotgun (WGS) entry which is preliminary data.</text>
</comment>
<dbReference type="RefSeq" id="WP_184339818.1">
    <property type="nucleotide sequence ID" value="NZ_JACHIG010000004.1"/>
</dbReference>
<feature type="coiled-coil region" evidence="1">
    <location>
        <begin position="75"/>
        <end position="102"/>
    </location>
</feature>
<feature type="chain" id="PRO_5030871530" evidence="2">
    <location>
        <begin position="20"/>
        <end position="239"/>
    </location>
</feature>
<dbReference type="Proteomes" id="UP000590740">
    <property type="component" value="Unassembled WGS sequence"/>
</dbReference>
<dbReference type="EMBL" id="JACHIG010000004">
    <property type="protein sequence ID" value="MBB5032913.1"/>
    <property type="molecule type" value="Genomic_DNA"/>
</dbReference>
<organism evidence="3 4">
    <name type="scientific">Prosthecobacter vanneervenii</name>
    <dbReference type="NCBI Taxonomy" id="48466"/>
    <lineage>
        <taxon>Bacteria</taxon>
        <taxon>Pseudomonadati</taxon>
        <taxon>Verrucomicrobiota</taxon>
        <taxon>Verrucomicrobiia</taxon>
        <taxon>Verrucomicrobiales</taxon>
        <taxon>Verrucomicrobiaceae</taxon>
        <taxon>Prosthecobacter</taxon>
    </lineage>
</organism>
<evidence type="ECO:0000256" key="1">
    <source>
        <dbReference type="SAM" id="Coils"/>
    </source>
</evidence>
<keyword evidence="4" id="KW-1185">Reference proteome</keyword>
<evidence type="ECO:0000313" key="3">
    <source>
        <dbReference type="EMBL" id="MBB5032913.1"/>
    </source>
</evidence>
<sequence length="239" mass="26116">MKRFVLFAVLLLSLAPASAAPKNYGVIATLQGKMYFDCQVSHIYPDGVTFTHRDGVTKIPFSNLPENLRSEFRYDPKAEAEYQKQQAALRKAEQERAKQQQIAMQEQLMEAQMAEASYLANASRVTQPMAATNGQTPSWVGTPITGPAVGGRAYSGSGYPRFGYPYGYGYYGSGYSPGYYSNGVGYGYPYGGYYYGSGYPSYGYGSYYSTPSVFGSWNVGHGIHLGVGIGSLGFGHHHH</sequence>
<accession>A0A7W8DK68</accession>
<protein>
    <submittedName>
        <fullName evidence="3">Uncharacterized protein</fullName>
    </submittedName>
</protein>
<gene>
    <name evidence="3" type="ORF">HNQ65_002495</name>
</gene>
<feature type="signal peptide" evidence="2">
    <location>
        <begin position="1"/>
        <end position="19"/>
    </location>
</feature>
<evidence type="ECO:0000256" key="2">
    <source>
        <dbReference type="SAM" id="SignalP"/>
    </source>
</evidence>
<evidence type="ECO:0000313" key="4">
    <source>
        <dbReference type="Proteomes" id="UP000590740"/>
    </source>
</evidence>
<keyword evidence="1" id="KW-0175">Coiled coil</keyword>
<proteinExistence type="predicted"/>
<reference evidence="3 4" key="1">
    <citation type="submission" date="2020-08" db="EMBL/GenBank/DDBJ databases">
        <title>Genomic Encyclopedia of Type Strains, Phase IV (KMG-IV): sequencing the most valuable type-strain genomes for metagenomic binning, comparative biology and taxonomic classification.</title>
        <authorList>
            <person name="Goeker M."/>
        </authorList>
    </citation>
    <scope>NUCLEOTIDE SEQUENCE [LARGE SCALE GENOMIC DNA]</scope>
    <source>
        <strain evidence="3 4">DSM 12252</strain>
    </source>
</reference>
<dbReference type="AlphaFoldDB" id="A0A7W8DK68"/>